<organism evidence="1 2">
    <name type="scientific">Cellvibrio zantedeschiae</name>
    <dbReference type="NCBI Taxonomy" id="1237077"/>
    <lineage>
        <taxon>Bacteria</taxon>
        <taxon>Pseudomonadati</taxon>
        <taxon>Pseudomonadota</taxon>
        <taxon>Gammaproteobacteria</taxon>
        <taxon>Cellvibrionales</taxon>
        <taxon>Cellvibrionaceae</taxon>
        <taxon>Cellvibrio</taxon>
    </lineage>
</organism>
<reference evidence="2" key="1">
    <citation type="journal article" date="2019" name="Int. J. Syst. Evol. Microbiol.">
        <title>The Global Catalogue of Microorganisms (GCM) 10K type strain sequencing project: providing services to taxonomists for standard genome sequencing and annotation.</title>
        <authorList>
            <consortium name="The Broad Institute Genomics Platform"/>
            <consortium name="The Broad Institute Genome Sequencing Center for Infectious Disease"/>
            <person name="Wu L."/>
            <person name="Ma J."/>
        </authorList>
    </citation>
    <scope>NUCLEOTIDE SEQUENCE [LARGE SCALE GENOMIC DNA]</scope>
    <source>
        <strain evidence="2">KCTC 32239</strain>
    </source>
</reference>
<proteinExistence type="predicted"/>
<dbReference type="InterPro" id="IPR050445">
    <property type="entry name" value="Bact_polysacc_biosynth/exp"/>
</dbReference>
<dbReference type="Proteomes" id="UP000619761">
    <property type="component" value="Unassembled WGS sequence"/>
</dbReference>
<sequence length="262" mass="29024">MEQSKEHSLKQLIEDIDDGLVETSGSLVKTAVDEHRKKEQIKNMALPALWTQDELYEKKVVFAGMRQRELLNALREIKIKLLQKSKSDNIVVLVASVSSAGGSSFVGFNLAATFALDMHKTALYVDCNPYGSAADRYIVTPVELGLTQYLTDNNVQLKRIIYPSGVERLRVIPSGGSSESAAEFFSSKRMEVLVQEIKNRYPDRFIVLDAPAIQQSTEARILAQYCDHAVLVVPFGKAVKDEVLSAVDAVGKDKFAGLIFNN</sequence>
<evidence type="ECO:0000313" key="1">
    <source>
        <dbReference type="EMBL" id="GGY82351.1"/>
    </source>
</evidence>
<dbReference type="RefSeq" id="WP_189419883.1">
    <property type="nucleotide sequence ID" value="NZ_BMYZ01000003.1"/>
</dbReference>
<name>A0ABQ3BBD4_9GAMM</name>
<comment type="caution">
    <text evidence="1">The sequence shown here is derived from an EMBL/GenBank/DDBJ whole genome shotgun (WGS) entry which is preliminary data.</text>
</comment>
<evidence type="ECO:0000313" key="2">
    <source>
        <dbReference type="Proteomes" id="UP000619761"/>
    </source>
</evidence>
<evidence type="ECO:0008006" key="3">
    <source>
        <dbReference type="Google" id="ProtNLM"/>
    </source>
</evidence>
<dbReference type="PANTHER" id="PTHR32309:SF13">
    <property type="entry name" value="FERRIC ENTEROBACTIN TRANSPORT PROTEIN FEPE"/>
    <property type="match status" value="1"/>
</dbReference>
<dbReference type="InterPro" id="IPR027417">
    <property type="entry name" value="P-loop_NTPase"/>
</dbReference>
<dbReference type="EMBL" id="BMYZ01000003">
    <property type="protein sequence ID" value="GGY82351.1"/>
    <property type="molecule type" value="Genomic_DNA"/>
</dbReference>
<dbReference type="SUPFAM" id="SSF52540">
    <property type="entry name" value="P-loop containing nucleoside triphosphate hydrolases"/>
    <property type="match status" value="1"/>
</dbReference>
<accession>A0ABQ3BBD4</accession>
<dbReference type="Gene3D" id="3.40.50.300">
    <property type="entry name" value="P-loop containing nucleotide triphosphate hydrolases"/>
    <property type="match status" value="1"/>
</dbReference>
<dbReference type="PANTHER" id="PTHR32309">
    <property type="entry name" value="TYROSINE-PROTEIN KINASE"/>
    <property type="match status" value="1"/>
</dbReference>
<gene>
    <name evidence="1" type="ORF">GCM10011613_28900</name>
</gene>
<keyword evidence="2" id="KW-1185">Reference proteome</keyword>
<protein>
    <recommendedName>
        <fullName evidence="3">Polysaccharide biosynthesis protein</fullName>
    </recommendedName>
</protein>